<dbReference type="InterPro" id="IPR017438">
    <property type="entry name" value="ATP-NAD_kinase_N"/>
</dbReference>
<dbReference type="PANTHER" id="PTHR12358">
    <property type="entry name" value="SPHINGOSINE KINASE"/>
    <property type="match status" value="1"/>
</dbReference>
<reference evidence="15 16" key="1">
    <citation type="submission" date="2024-05" db="EMBL/GenBank/DDBJ databases">
        <title>Sinomonas sp. nov., isolated from a waste landfill.</title>
        <authorList>
            <person name="Zhao Y."/>
        </authorList>
    </citation>
    <scope>NUCLEOTIDE SEQUENCE [LARGE SCALE GENOMIC DNA]</scope>
    <source>
        <strain evidence="15 16">CCTCC AB2014300</strain>
    </source>
</reference>
<comment type="caution">
    <text evidence="15">The sequence shown here is derived from an EMBL/GenBank/DDBJ whole genome shotgun (WGS) entry which is preliminary data.</text>
</comment>
<evidence type="ECO:0000256" key="9">
    <source>
        <dbReference type="ARBA" id="ARBA00022842"/>
    </source>
</evidence>
<evidence type="ECO:0000313" key="16">
    <source>
        <dbReference type="Proteomes" id="UP001422074"/>
    </source>
</evidence>
<dbReference type="RefSeq" id="WP_345883015.1">
    <property type="nucleotide sequence ID" value="NZ_JBDFRB010000002.1"/>
</dbReference>
<feature type="region of interest" description="Disordered" evidence="13">
    <location>
        <begin position="1"/>
        <end position="24"/>
    </location>
</feature>
<keyword evidence="7 15" id="KW-0418">Kinase</keyword>
<keyword evidence="12" id="KW-1208">Phospholipid metabolism</keyword>
<dbReference type="InterPro" id="IPR016064">
    <property type="entry name" value="NAD/diacylglycerol_kinase_sf"/>
</dbReference>
<dbReference type="PANTHER" id="PTHR12358:SF106">
    <property type="entry name" value="LIPID KINASE YEGS"/>
    <property type="match status" value="1"/>
</dbReference>
<dbReference type="InterPro" id="IPR050187">
    <property type="entry name" value="Lipid_Phosphate_FormReg"/>
</dbReference>
<comment type="similarity">
    <text evidence="2">Belongs to the diacylglycerol/lipid kinase family.</text>
</comment>
<evidence type="ECO:0000256" key="2">
    <source>
        <dbReference type="ARBA" id="ARBA00005983"/>
    </source>
</evidence>
<evidence type="ECO:0000256" key="8">
    <source>
        <dbReference type="ARBA" id="ARBA00022840"/>
    </source>
</evidence>
<keyword evidence="9" id="KW-0460">Magnesium</keyword>
<dbReference type="InterPro" id="IPR005218">
    <property type="entry name" value="Diacylglycerol/lipid_kinase"/>
</dbReference>
<comment type="cofactor">
    <cofactor evidence="1">
        <name>Mg(2+)</name>
        <dbReference type="ChEBI" id="CHEBI:18420"/>
    </cofactor>
</comment>
<evidence type="ECO:0000256" key="4">
    <source>
        <dbReference type="ARBA" id="ARBA00022679"/>
    </source>
</evidence>
<proteinExistence type="inferred from homology"/>
<dbReference type="InterPro" id="IPR001206">
    <property type="entry name" value="Diacylglycerol_kinase_cat_dom"/>
</dbReference>
<dbReference type="Pfam" id="PF00781">
    <property type="entry name" value="DAGK_cat"/>
    <property type="match status" value="1"/>
</dbReference>
<evidence type="ECO:0000259" key="14">
    <source>
        <dbReference type="PROSITE" id="PS50146"/>
    </source>
</evidence>
<dbReference type="InterPro" id="IPR045540">
    <property type="entry name" value="YegS/DAGK_C"/>
</dbReference>
<keyword evidence="10" id="KW-0443">Lipid metabolism</keyword>
<feature type="domain" description="DAGKc" evidence="14">
    <location>
        <begin position="21"/>
        <end position="154"/>
    </location>
</feature>
<gene>
    <name evidence="15" type="ORF">ABCQ75_02905</name>
</gene>
<dbReference type="GO" id="GO:0016301">
    <property type="term" value="F:kinase activity"/>
    <property type="evidence" value="ECO:0007669"/>
    <property type="project" value="UniProtKB-KW"/>
</dbReference>
<dbReference type="SMART" id="SM00046">
    <property type="entry name" value="DAGKc"/>
    <property type="match status" value="1"/>
</dbReference>
<evidence type="ECO:0000256" key="10">
    <source>
        <dbReference type="ARBA" id="ARBA00023098"/>
    </source>
</evidence>
<dbReference type="PROSITE" id="PS50146">
    <property type="entry name" value="DAGK"/>
    <property type="match status" value="1"/>
</dbReference>
<keyword evidence="6" id="KW-0547">Nucleotide-binding</keyword>
<name>A0ABU9X053_9MICC</name>
<evidence type="ECO:0000256" key="6">
    <source>
        <dbReference type="ARBA" id="ARBA00022741"/>
    </source>
</evidence>
<dbReference type="EMBL" id="JBDFRB010000002">
    <property type="protein sequence ID" value="MEN2743488.1"/>
    <property type="molecule type" value="Genomic_DNA"/>
</dbReference>
<evidence type="ECO:0000256" key="5">
    <source>
        <dbReference type="ARBA" id="ARBA00022723"/>
    </source>
</evidence>
<dbReference type="Proteomes" id="UP001422074">
    <property type="component" value="Unassembled WGS sequence"/>
</dbReference>
<keyword evidence="3" id="KW-0444">Lipid biosynthesis</keyword>
<evidence type="ECO:0000313" key="15">
    <source>
        <dbReference type="EMBL" id="MEN2743488.1"/>
    </source>
</evidence>
<dbReference type="NCBIfam" id="TIGR00147">
    <property type="entry name" value="YegS/Rv2252/BmrU family lipid kinase"/>
    <property type="match status" value="1"/>
</dbReference>
<evidence type="ECO:0000256" key="1">
    <source>
        <dbReference type="ARBA" id="ARBA00001946"/>
    </source>
</evidence>
<dbReference type="SUPFAM" id="SSF111331">
    <property type="entry name" value="NAD kinase/diacylglycerol kinase-like"/>
    <property type="match status" value="1"/>
</dbReference>
<sequence>MTDEPVIPDTREAGAPVPGRRTPPRIVVAVNPSAHGGRGAPGAQRAVALLRERGADVLELRREGARELAEAVAGSLDGADAVVAVGGDGVVNLVANVLAGTDTPLGVIPTGTGNDAARLLGIPLQDVGAAVDAVFEGLGGPVRRIDLGRVEWDGGHQDFVNVASAGFDARVAERANRWRWPRGQAKYTAAMVRELASFRPLPMTLTVDGARREIRAMLVSVANGPAFGGGMLVAPEASAEDGRLDLVVLSPLSRPAFVRVFPKVFRGEHVGHPAVGIEPCTSVRIEAEGVVVYADGERIAPAPVRISIVPRALAVLAPS</sequence>
<keyword evidence="8" id="KW-0067">ATP-binding</keyword>
<dbReference type="Pfam" id="PF19279">
    <property type="entry name" value="YegS_C"/>
    <property type="match status" value="1"/>
</dbReference>
<protein>
    <submittedName>
        <fullName evidence="15">YegS/Rv2252/BmrU family lipid kinase</fullName>
    </submittedName>
</protein>
<keyword evidence="11" id="KW-0594">Phospholipid biosynthesis</keyword>
<evidence type="ECO:0000256" key="3">
    <source>
        <dbReference type="ARBA" id="ARBA00022516"/>
    </source>
</evidence>
<evidence type="ECO:0000256" key="13">
    <source>
        <dbReference type="SAM" id="MobiDB-lite"/>
    </source>
</evidence>
<evidence type="ECO:0000256" key="12">
    <source>
        <dbReference type="ARBA" id="ARBA00023264"/>
    </source>
</evidence>
<keyword evidence="5" id="KW-0479">Metal-binding</keyword>
<evidence type="ECO:0000256" key="7">
    <source>
        <dbReference type="ARBA" id="ARBA00022777"/>
    </source>
</evidence>
<accession>A0ABU9X053</accession>
<evidence type="ECO:0000256" key="11">
    <source>
        <dbReference type="ARBA" id="ARBA00023209"/>
    </source>
</evidence>
<keyword evidence="16" id="KW-1185">Reference proteome</keyword>
<keyword evidence="4" id="KW-0808">Transferase</keyword>
<organism evidence="15 16">
    <name type="scientific">Sinomonas halotolerans</name>
    <dbReference type="NCBI Taxonomy" id="1644133"/>
    <lineage>
        <taxon>Bacteria</taxon>
        <taxon>Bacillati</taxon>
        <taxon>Actinomycetota</taxon>
        <taxon>Actinomycetes</taxon>
        <taxon>Micrococcales</taxon>
        <taxon>Micrococcaceae</taxon>
        <taxon>Sinomonas</taxon>
    </lineage>
</organism>
<dbReference type="Gene3D" id="3.40.50.10330">
    <property type="entry name" value="Probable inorganic polyphosphate/atp-NAD kinase, domain 1"/>
    <property type="match status" value="1"/>
</dbReference>
<dbReference type="Gene3D" id="2.60.200.40">
    <property type="match status" value="1"/>
</dbReference>